<dbReference type="CDD" id="cd14483">
    <property type="entry name" value="SPX_PHO81_NUC-2_like"/>
    <property type="match status" value="1"/>
</dbReference>
<dbReference type="PANTHER" id="PTHR24198">
    <property type="entry name" value="ANKYRIN REPEAT AND PROTEIN KINASE DOMAIN-CONTAINING PROTEIN"/>
    <property type="match status" value="1"/>
</dbReference>
<dbReference type="Pfam" id="PF03105">
    <property type="entry name" value="SPX"/>
    <property type="match status" value="1"/>
</dbReference>
<dbReference type="PROSITE" id="PS50297">
    <property type="entry name" value="ANK_REP_REGION"/>
    <property type="match status" value="3"/>
</dbReference>
<dbReference type="PANTHER" id="PTHR24198:SF165">
    <property type="entry name" value="ANKYRIN REPEAT-CONTAINING PROTEIN-RELATED"/>
    <property type="match status" value="1"/>
</dbReference>
<dbReference type="InterPro" id="IPR004331">
    <property type="entry name" value="SPX_dom"/>
</dbReference>
<dbReference type="InterPro" id="IPR017946">
    <property type="entry name" value="PLC-like_Pdiesterase_TIM-brl"/>
</dbReference>
<feature type="repeat" description="ANK" evidence="3">
    <location>
        <begin position="531"/>
        <end position="553"/>
    </location>
</feature>
<dbReference type="Pfam" id="PF12796">
    <property type="entry name" value="Ank_2"/>
    <property type="match status" value="2"/>
</dbReference>
<dbReference type="GO" id="GO:0008081">
    <property type="term" value="F:phosphoric diester hydrolase activity"/>
    <property type="evidence" value="ECO:0007669"/>
    <property type="project" value="InterPro"/>
</dbReference>
<feature type="repeat" description="ANK" evidence="3">
    <location>
        <begin position="383"/>
        <end position="409"/>
    </location>
</feature>
<dbReference type="SUPFAM" id="SSF48403">
    <property type="entry name" value="Ankyrin repeat"/>
    <property type="match status" value="1"/>
</dbReference>
<evidence type="ECO:0000313" key="6">
    <source>
        <dbReference type="EMBL" id="ONH76448.1"/>
    </source>
</evidence>
<dbReference type="Proteomes" id="UP000195871">
    <property type="component" value="Unassembled WGS sequence"/>
</dbReference>
<sequence length="1162" mass="133562">MKFGKYLAARQLELPEYSPYFINYKQLKKLINALTQDNVSTLKAKNGSFFFRLERELEKVNQFYLEKESELRFRLDLLVEKKNKSMDHLISKKSITFISLYDGFKKFSKDLDRLEQFVELNETGFTKVLKKWDKRSKSCTKELYLTTTVNVQPIFHQNQIVELSDLVANNLMELESISDGDKSFIRYEAKNRKDDSDTCNCIENENTNPVVDNGSAENDDFGSSDQLYTDFYEITLQNANLPTKEQMLNLKEWSNQIISKLNVDTKKYTFSKVFMLLIRNLQIPDDSVLQFYEFFKEFIDLKFIDDINKRTCLIEVSTCQHSRNEVLQICLDSEVDPSIKDITGRTCLHYLTENGRDDMLVTILSFFKDKWNLSQIIDIQDNDSISPLLLAIINNHVSSVQILLDFGANGFPKQNVETPMYLPLNVACKFGNLEIVKLLLLQYGATESARKENLLTNSFQCNAEGLLPLHIVASSGNSDLVPLLLKYGADINQIDKLNKWSSIFYSVFSNDEKMTKTLIEYGADFTLKDEDGRNPLYYAIWEGNISVFNVLLESMRSHPFLNGKLSERNLSKSKIQVSSLTLSMNTNVDQFIDLNNLDTIPELSLPPPIIPLRKYGHNFLEKKIFLKLSFYTNRYSVKLNPNVFMASMPGRITISNNDLIPRNIMLPVLDNDKVVTFQLEGIDDETFGIDFELFPTFGTRLLAKATLTSSILKSEYPGLGMRNIGYLELPLLDVRLRTIGSLRFTYELIYPYSGKPLEISMHDTYWKLSSIDNENDKVKEKNEDCHLASFVTSSSLNGEYYGINVCLLHDGTPIVCPRAYIQPIEGVKLPISMFMFEQVRTMVYESEDHYLRTREKLQNITLDELKKEFNEIISHVYLPLEEFLAIINHQLPLNLDIFYPSIYELANCDLREFAYTSNKRINADDHNPMHSTNNLNYFVDSILNDIFNHVRYLRNNNISNSSRKLMISSNNPNVCTLFNWKQPNYPVFYNLNGIKYNRSDKLFYSCTANGISKGEKNDTNKSIGNYGEHTTNKISIDNIDSINKDSTEYINLLDYDDKLTRSIKAAINYVCANNLLGITVPERILSLCPEIVTSIRSKGLILVATKDCCDDSILSKHEYFPSSCEDINDLDEEIKHLEVASDIVPNGHRSNNVTTFSDSIDM</sequence>
<dbReference type="Proteomes" id="UP000189274">
    <property type="component" value="Unassembled WGS sequence"/>
</dbReference>
<evidence type="ECO:0000313" key="9">
    <source>
        <dbReference type="Proteomes" id="UP000195871"/>
    </source>
</evidence>
<evidence type="ECO:0000313" key="7">
    <source>
        <dbReference type="EMBL" id="OUT24680.1"/>
    </source>
</evidence>
<dbReference type="InterPro" id="IPR002110">
    <property type="entry name" value="Ankyrin_rpt"/>
</dbReference>
<reference evidence="6" key="2">
    <citation type="submission" date="2017-01" db="EMBL/GenBank/DDBJ databases">
        <authorList>
            <person name="Mah S.A."/>
            <person name="Swanson W.J."/>
            <person name="Moy G.W."/>
            <person name="Vacquier V.D."/>
        </authorList>
    </citation>
    <scope>NUCLEOTIDE SEQUENCE [LARGE SCALE GENOMIC DNA]</scope>
    <source>
        <strain evidence="6">129</strain>
    </source>
</reference>
<proteinExistence type="predicted"/>
<dbReference type="Gene3D" id="1.25.40.20">
    <property type="entry name" value="Ankyrin repeat-containing domain"/>
    <property type="match status" value="2"/>
</dbReference>
<reference evidence="7 9" key="3">
    <citation type="submission" date="2017-05" db="EMBL/GenBank/DDBJ databases">
        <title>The Genome Sequence of Candida krusei Ckrusei653.</title>
        <authorList>
            <person name="Cuomo C."/>
            <person name="Forche A."/>
            <person name="Young S."/>
            <person name="Abouelleil A."/>
            <person name="Cao P."/>
            <person name="Chapman S."/>
            <person name="Cusick C."/>
            <person name="Shea T."/>
            <person name="Nusbaum C."/>
            <person name="Birren B."/>
        </authorList>
    </citation>
    <scope>NUCLEOTIDE SEQUENCE [LARGE SCALE GENOMIC DNA]</scope>
    <source>
        <strain evidence="7 9">Ckrusei653</strain>
    </source>
</reference>
<dbReference type="Gene3D" id="3.20.20.190">
    <property type="entry name" value="Phosphatidylinositol (PI) phosphodiesterase"/>
    <property type="match status" value="1"/>
</dbReference>
<protein>
    <submittedName>
        <fullName evidence="6">Ankyrin repeat protein nuc-2</fullName>
    </submittedName>
</protein>
<dbReference type="SMART" id="SM00248">
    <property type="entry name" value="ANK"/>
    <property type="match status" value="7"/>
</dbReference>
<feature type="domain" description="SPX" evidence="4">
    <location>
        <begin position="1"/>
        <end position="146"/>
    </location>
</feature>
<evidence type="ECO:0000259" key="5">
    <source>
        <dbReference type="PROSITE" id="PS51704"/>
    </source>
</evidence>
<dbReference type="InterPro" id="IPR036770">
    <property type="entry name" value="Ankyrin_rpt-contain_sf"/>
</dbReference>
<dbReference type="InterPro" id="IPR057506">
    <property type="entry name" value="C2_GPCPD1"/>
</dbReference>
<comment type="caution">
    <text evidence="6">The sequence shown here is derived from an EMBL/GenBank/DDBJ whole genome shotgun (WGS) entry which is preliminary data.</text>
</comment>
<evidence type="ECO:0000256" key="1">
    <source>
        <dbReference type="ARBA" id="ARBA00022737"/>
    </source>
</evidence>
<accession>A0A1V2LRH6</accession>
<dbReference type="PROSITE" id="PS50088">
    <property type="entry name" value="ANK_REPEAT"/>
    <property type="match status" value="3"/>
</dbReference>
<dbReference type="AlphaFoldDB" id="A0A1V2LRH6"/>
<name>A0A1V2LRH6_PICKU</name>
<dbReference type="PROSITE" id="PS51704">
    <property type="entry name" value="GP_PDE"/>
    <property type="match status" value="1"/>
</dbReference>
<evidence type="ECO:0000313" key="8">
    <source>
        <dbReference type="Proteomes" id="UP000189274"/>
    </source>
</evidence>
<evidence type="ECO:0000256" key="3">
    <source>
        <dbReference type="PROSITE-ProRule" id="PRU00023"/>
    </source>
</evidence>
<organism evidence="6 8">
    <name type="scientific">Pichia kudriavzevii</name>
    <name type="common">Yeast</name>
    <name type="synonym">Issatchenkia orientalis</name>
    <dbReference type="NCBI Taxonomy" id="4909"/>
    <lineage>
        <taxon>Eukaryota</taxon>
        <taxon>Fungi</taxon>
        <taxon>Dikarya</taxon>
        <taxon>Ascomycota</taxon>
        <taxon>Saccharomycotina</taxon>
        <taxon>Pichiomycetes</taxon>
        <taxon>Pichiales</taxon>
        <taxon>Pichiaceae</taxon>
        <taxon>Pichia</taxon>
    </lineage>
</organism>
<keyword evidence="1" id="KW-0677">Repeat</keyword>
<evidence type="ECO:0000259" key="4">
    <source>
        <dbReference type="PROSITE" id="PS51382"/>
    </source>
</evidence>
<dbReference type="SUPFAM" id="SSF51695">
    <property type="entry name" value="PLC-like phosphodiesterases"/>
    <property type="match status" value="1"/>
</dbReference>
<feature type="repeat" description="ANK" evidence="3">
    <location>
        <begin position="464"/>
        <end position="496"/>
    </location>
</feature>
<dbReference type="EMBL" id="MQVM01000004">
    <property type="protein sequence ID" value="ONH76448.1"/>
    <property type="molecule type" value="Genomic_DNA"/>
</dbReference>
<feature type="domain" description="GP-PDE" evidence="5">
    <location>
        <begin position="770"/>
        <end position="1070"/>
    </location>
</feature>
<dbReference type="VEuPathDB" id="FungiDB:C5L36_0C10490"/>
<dbReference type="PROSITE" id="PS51382">
    <property type="entry name" value="SPX"/>
    <property type="match status" value="1"/>
</dbReference>
<evidence type="ECO:0000256" key="2">
    <source>
        <dbReference type="ARBA" id="ARBA00023043"/>
    </source>
</evidence>
<dbReference type="GO" id="GO:0006629">
    <property type="term" value="P:lipid metabolic process"/>
    <property type="evidence" value="ECO:0007669"/>
    <property type="project" value="InterPro"/>
</dbReference>
<dbReference type="EMBL" id="NHMM01000001">
    <property type="protein sequence ID" value="OUT24680.1"/>
    <property type="molecule type" value="Genomic_DNA"/>
</dbReference>
<dbReference type="Pfam" id="PF25329">
    <property type="entry name" value="C2_GDE1"/>
    <property type="match status" value="1"/>
</dbReference>
<gene>
    <name evidence="6" type="ORF">BOH78_1193</name>
    <name evidence="7" type="ORF">CAS74_001070</name>
</gene>
<reference evidence="8" key="1">
    <citation type="journal article" date="2017" name="Genome Announc.">
        <title>Genome sequences of Cyberlindnera fabianii 65, Pichia kudriavzevii 129, and Saccharomyces cerevisiae 131 isolated from fermented masau fruits in Zimbabwe.</title>
        <authorList>
            <person name="van Rijswijck I.M.H."/>
            <person name="Derks M.F.L."/>
            <person name="Abee T."/>
            <person name="de Ridder D."/>
            <person name="Smid E.J."/>
        </authorList>
    </citation>
    <scope>NUCLEOTIDE SEQUENCE [LARGE SCALE GENOMIC DNA]</scope>
    <source>
        <strain evidence="8">129</strain>
    </source>
</reference>
<dbReference type="InterPro" id="IPR030395">
    <property type="entry name" value="GP_PDE_dom"/>
</dbReference>
<keyword evidence="2 3" id="KW-0040">ANK repeat</keyword>